<feature type="compositionally biased region" description="Basic and acidic residues" evidence="1">
    <location>
        <begin position="91"/>
        <end position="100"/>
    </location>
</feature>
<feature type="compositionally biased region" description="Polar residues" evidence="1">
    <location>
        <begin position="63"/>
        <end position="74"/>
    </location>
</feature>
<keyword evidence="2" id="KW-0472">Membrane</keyword>
<protein>
    <submittedName>
        <fullName evidence="3">Uncharacterized protein</fullName>
    </submittedName>
</protein>
<name>A0A9P9E6U4_9PLEO</name>
<sequence length="114" mass="12618">MSGPNIPKILMAGGAVGFGYYLVMRPYWFPNPYKTREMQNVEDRFSAAGGAPNHTPGVATKLGDSNNNESRQQGGNKGVGTETYSQNIGDQKPDDVDVWPKKFYKQQYDDPKGK</sequence>
<keyword evidence="2" id="KW-1133">Transmembrane helix</keyword>
<dbReference type="Proteomes" id="UP000700596">
    <property type="component" value="Unassembled WGS sequence"/>
</dbReference>
<proteinExistence type="predicted"/>
<reference evidence="3" key="1">
    <citation type="journal article" date="2021" name="Nat. Commun.">
        <title>Genetic determinants of endophytism in the Arabidopsis root mycobiome.</title>
        <authorList>
            <person name="Mesny F."/>
            <person name="Miyauchi S."/>
            <person name="Thiergart T."/>
            <person name="Pickel B."/>
            <person name="Atanasova L."/>
            <person name="Karlsson M."/>
            <person name="Huettel B."/>
            <person name="Barry K.W."/>
            <person name="Haridas S."/>
            <person name="Chen C."/>
            <person name="Bauer D."/>
            <person name="Andreopoulos W."/>
            <person name="Pangilinan J."/>
            <person name="LaButti K."/>
            <person name="Riley R."/>
            <person name="Lipzen A."/>
            <person name="Clum A."/>
            <person name="Drula E."/>
            <person name="Henrissat B."/>
            <person name="Kohler A."/>
            <person name="Grigoriev I.V."/>
            <person name="Martin F.M."/>
            <person name="Hacquard S."/>
        </authorList>
    </citation>
    <scope>NUCLEOTIDE SEQUENCE</scope>
    <source>
        <strain evidence="3">MPI-CAGE-CH-0243</strain>
    </source>
</reference>
<evidence type="ECO:0000313" key="4">
    <source>
        <dbReference type="Proteomes" id="UP000700596"/>
    </source>
</evidence>
<keyword evidence="4" id="KW-1185">Reference proteome</keyword>
<dbReference type="AlphaFoldDB" id="A0A9P9E6U4"/>
<feature type="region of interest" description="Disordered" evidence="1">
    <location>
        <begin position="40"/>
        <end position="114"/>
    </location>
</feature>
<dbReference type="EMBL" id="JAGMWT010000003">
    <property type="protein sequence ID" value="KAH7131978.1"/>
    <property type="molecule type" value="Genomic_DNA"/>
</dbReference>
<keyword evidence="2" id="KW-0812">Transmembrane</keyword>
<evidence type="ECO:0000313" key="3">
    <source>
        <dbReference type="EMBL" id="KAH7131978.1"/>
    </source>
</evidence>
<organism evidence="3 4">
    <name type="scientific">Dendryphion nanum</name>
    <dbReference type="NCBI Taxonomy" id="256645"/>
    <lineage>
        <taxon>Eukaryota</taxon>
        <taxon>Fungi</taxon>
        <taxon>Dikarya</taxon>
        <taxon>Ascomycota</taxon>
        <taxon>Pezizomycotina</taxon>
        <taxon>Dothideomycetes</taxon>
        <taxon>Pleosporomycetidae</taxon>
        <taxon>Pleosporales</taxon>
        <taxon>Torulaceae</taxon>
        <taxon>Dendryphion</taxon>
    </lineage>
</organism>
<dbReference type="OrthoDB" id="5373857at2759"/>
<feature type="transmembrane region" description="Helical" evidence="2">
    <location>
        <begin position="6"/>
        <end position="24"/>
    </location>
</feature>
<accession>A0A9P9E6U4</accession>
<evidence type="ECO:0000256" key="2">
    <source>
        <dbReference type="SAM" id="Phobius"/>
    </source>
</evidence>
<evidence type="ECO:0000256" key="1">
    <source>
        <dbReference type="SAM" id="MobiDB-lite"/>
    </source>
</evidence>
<gene>
    <name evidence="3" type="ORF">B0J11DRAFT_428430</name>
</gene>
<comment type="caution">
    <text evidence="3">The sequence shown here is derived from an EMBL/GenBank/DDBJ whole genome shotgun (WGS) entry which is preliminary data.</text>
</comment>